<proteinExistence type="predicted"/>
<sequence>MPQVTKAMSTSQELIAALRLMHPEVRWGEYPLGDYDQYAEADAPDVLVTFSSEDGELEGLADPCSTFYGEYCEPSHWGLSNEAAKLIQTHNKVFVAKYPNCDGPKLQSASHSSSGPMF</sequence>
<dbReference type="EMBL" id="UAUF01000002">
    <property type="protein sequence ID" value="SPZ00026.1"/>
    <property type="molecule type" value="Genomic_DNA"/>
</dbReference>
<organism evidence="1 2">
    <name type="scientific">Pseudomonas luteola</name>
    <dbReference type="NCBI Taxonomy" id="47886"/>
    <lineage>
        <taxon>Bacteria</taxon>
        <taxon>Pseudomonadati</taxon>
        <taxon>Pseudomonadota</taxon>
        <taxon>Gammaproteobacteria</taxon>
        <taxon>Pseudomonadales</taxon>
        <taxon>Pseudomonadaceae</taxon>
        <taxon>Pseudomonas</taxon>
    </lineage>
</organism>
<protein>
    <submittedName>
        <fullName evidence="1">Uncharacterized protein</fullName>
    </submittedName>
</protein>
<name>A0A2X2C3F1_PSELU</name>
<dbReference type="AlphaFoldDB" id="A0A2X2C3F1"/>
<evidence type="ECO:0000313" key="2">
    <source>
        <dbReference type="Proteomes" id="UP000250443"/>
    </source>
</evidence>
<evidence type="ECO:0000313" key="1">
    <source>
        <dbReference type="EMBL" id="SPZ00026.1"/>
    </source>
</evidence>
<dbReference type="Proteomes" id="UP000250443">
    <property type="component" value="Unassembled WGS sequence"/>
</dbReference>
<accession>A0A2X2C3F1</accession>
<reference evidence="1 2" key="1">
    <citation type="submission" date="2018-06" db="EMBL/GenBank/DDBJ databases">
        <authorList>
            <consortium name="Pathogen Informatics"/>
            <person name="Doyle S."/>
        </authorList>
    </citation>
    <scope>NUCLEOTIDE SEQUENCE [LARGE SCALE GENOMIC DNA]</scope>
    <source>
        <strain evidence="1 2">NCTC11842</strain>
    </source>
</reference>
<gene>
    <name evidence="1" type="ORF">NCTC11842_00171</name>
</gene>